<gene>
    <name evidence="3" type="ORF">DAERI_060242</name>
</gene>
<evidence type="ECO:0000313" key="4">
    <source>
        <dbReference type="Proteomes" id="UP000236569"/>
    </source>
</evidence>
<feature type="compositionally biased region" description="Low complexity" evidence="1">
    <location>
        <begin position="502"/>
        <end position="511"/>
    </location>
</feature>
<keyword evidence="2" id="KW-0732">Signal</keyword>
<sequence>MNTNMKALVLMAALAAGAAFAAPSPNTTNTAAGTAITNTATATFTNPDTTVGGNLSVTSNTVTTTVLALPGFDVVYDDGTADGNTLANTSKTISNAVPGQVVKTDYDFVNTGNTTLTVVLRANTTGSASGVTVRYLDASGVELTGKNSDGSYTVTLPAGSGGVIKFTQELTVPSGAPANTVYGASPEASVVGTGTGTGQNGVPTGSTLYEGQTVSGGAVVATPAQGADLQFVKVTTFQPNLVGSPNVSSPPSPVAPDGSTTATPPALSNVGVPTVADGTPNTPNPTNTVTGYPSYPSNPNDPSGSGGTPIVPDVQGNVQIAYPKADPDNNPVAPNAAGRVNDQNGTADTIIFTNDLKNNGSNDDTVQLFPAGADGKLLAGTTFDSTTLIFTLPDGTKVRFLGPNTNTPIPVASGATYPTVTAPAGKTVIYRTEVTQPDGSDAALINSTTLVIGADSLNDADVMADATTRDIIVPAAAQFGDSTPGTLGAVPTPGITQRVDPSANTSLNTDTTNTADNVAVFPMDVANMGAYNDSYALTAAVPGLPSGATITYVDSSGTALPTNGTGNFVTPVVKAGQEIKVYAVITVPTGTAAGNYTVSQTAVGNYSTITMSDLNDVIKVGAVGGVAVAKFVWDGKTAVGSTPQNGIDNPVNFTANNTAALPNGNIIYQIIAKNNYNATVGGFFLKDSVPGNTTFVSVSGSGTGTLIYSTDGTTWGTSAPTSGTDFYVATDDAATAGYQPGGLASGATLTMNFTVKVK</sequence>
<dbReference type="RefSeq" id="WP_103129374.1">
    <property type="nucleotide sequence ID" value="NZ_BFAG01000006.1"/>
</dbReference>
<feature type="compositionally biased region" description="Low complexity" evidence="1">
    <location>
        <begin position="279"/>
        <end position="303"/>
    </location>
</feature>
<accession>A0A2I9CVN0</accession>
<feature type="region of interest" description="Disordered" evidence="1">
    <location>
        <begin position="240"/>
        <end position="344"/>
    </location>
</feature>
<dbReference type="Proteomes" id="UP000236569">
    <property type="component" value="Unassembled WGS sequence"/>
</dbReference>
<dbReference type="EMBL" id="BFAG01000006">
    <property type="protein sequence ID" value="GBF05982.1"/>
    <property type="molecule type" value="Genomic_DNA"/>
</dbReference>
<keyword evidence="4" id="KW-1185">Reference proteome</keyword>
<protein>
    <recommendedName>
        <fullName evidence="5">DUF11 domain-containing protein</fullName>
    </recommendedName>
</protein>
<dbReference type="OrthoDB" id="58467at2"/>
<comment type="caution">
    <text evidence="3">The sequence shown here is derived from an EMBL/GenBank/DDBJ whole genome shotgun (WGS) entry which is preliminary data.</text>
</comment>
<evidence type="ECO:0000256" key="2">
    <source>
        <dbReference type="SAM" id="SignalP"/>
    </source>
</evidence>
<evidence type="ECO:0000313" key="3">
    <source>
        <dbReference type="EMBL" id="GBF05982.1"/>
    </source>
</evidence>
<evidence type="ECO:0008006" key="5">
    <source>
        <dbReference type="Google" id="ProtNLM"/>
    </source>
</evidence>
<organism evidence="3 4">
    <name type="scientific">Deinococcus aerius</name>
    <dbReference type="NCBI Taxonomy" id="200253"/>
    <lineage>
        <taxon>Bacteria</taxon>
        <taxon>Thermotogati</taxon>
        <taxon>Deinococcota</taxon>
        <taxon>Deinococci</taxon>
        <taxon>Deinococcales</taxon>
        <taxon>Deinococcaceae</taxon>
        <taxon>Deinococcus</taxon>
    </lineage>
</organism>
<feature type="chain" id="PRO_5014326783" description="DUF11 domain-containing protein" evidence="2">
    <location>
        <begin position="22"/>
        <end position="758"/>
    </location>
</feature>
<dbReference type="NCBIfam" id="TIGR01451">
    <property type="entry name" value="B_ant_repeat"/>
    <property type="match status" value="1"/>
</dbReference>
<name>A0A2I9CVN0_9DEIO</name>
<feature type="region of interest" description="Disordered" evidence="1">
    <location>
        <begin position="483"/>
        <end position="511"/>
    </location>
</feature>
<feature type="signal peptide" evidence="2">
    <location>
        <begin position="1"/>
        <end position="21"/>
    </location>
</feature>
<evidence type="ECO:0000256" key="1">
    <source>
        <dbReference type="SAM" id="MobiDB-lite"/>
    </source>
</evidence>
<dbReference type="AlphaFoldDB" id="A0A2I9CVN0"/>
<reference evidence="4" key="1">
    <citation type="submission" date="2018-01" db="EMBL/GenBank/DDBJ databases">
        <title>Draft Genome Sequence of the Radioresistant Bacterium Deinococcus aerius TR0125, Isolated from the Higher Atmosphere above Japan.</title>
        <authorList>
            <person name="Satoh K."/>
            <person name="Arai H."/>
            <person name="Sanzen T."/>
            <person name="Kawaguchi Y."/>
            <person name="Hayashi H."/>
            <person name="Yokobori S."/>
            <person name="Yamagishi A."/>
            <person name="Oono Y."/>
            <person name="Narumi I."/>
        </authorList>
    </citation>
    <scope>NUCLEOTIDE SEQUENCE [LARGE SCALE GENOMIC DNA]</scope>
    <source>
        <strain evidence="4">TR0125</strain>
    </source>
</reference>
<dbReference type="InterPro" id="IPR047589">
    <property type="entry name" value="DUF11_rpt"/>
</dbReference>
<proteinExistence type="predicted"/>